<dbReference type="OrthoDB" id="5855112at2759"/>
<dbReference type="PANTHER" id="PTHR48083">
    <property type="entry name" value="MEDIUM-CHAIN SPECIFIC ACYL-COA DEHYDROGENASE, MITOCHONDRIAL-RELATED"/>
    <property type="match status" value="1"/>
</dbReference>
<evidence type="ECO:0000313" key="6">
    <source>
        <dbReference type="WBParaSite" id="ASIM_0000798001-mRNA-1"/>
    </source>
</evidence>
<keyword evidence="1" id="KW-0285">Flavoprotein</keyword>
<name>A0A0M3JK08_ANISI</name>
<evidence type="ECO:0000313" key="5">
    <source>
        <dbReference type="Proteomes" id="UP000267096"/>
    </source>
</evidence>
<organism evidence="6">
    <name type="scientific">Anisakis simplex</name>
    <name type="common">Herring worm</name>
    <dbReference type="NCBI Taxonomy" id="6269"/>
    <lineage>
        <taxon>Eukaryota</taxon>
        <taxon>Metazoa</taxon>
        <taxon>Ecdysozoa</taxon>
        <taxon>Nematoda</taxon>
        <taxon>Chromadorea</taxon>
        <taxon>Rhabditida</taxon>
        <taxon>Spirurina</taxon>
        <taxon>Ascaridomorpha</taxon>
        <taxon>Ascaridoidea</taxon>
        <taxon>Anisakidae</taxon>
        <taxon>Anisakis</taxon>
        <taxon>Anisakis simplex complex</taxon>
    </lineage>
</organism>
<reference evidence="4 5" key="2">
    <citation type="submission" date="2018-11" db="EMBL/GenBank/DDBJ databases">
        <authorList>
            <consortium name="Pathogen Informatics"/>
        </authorList>
    </citation>
    <scope>NUCLEOTIDE SEQUENCE [LARGE SCALE GENOMIC DNA]</scope>
</reference>
<dbReference type="Gene3D" id="1.20.140.10">
    <property type="entry name" value="Butyryl-CoA Dehydrogenase, subunit A, domain 3"/>
    <property type="match status" value="1"/>
</dbReference>
<feature type="domain" description="Acyl-CoA dehydrogenase/oxidase C-terminal" evidence="3">
    <location>
        <begin position="1"/>
        <end position="85"/>
    </location>
</feature>
<dbReference type="SUPFAM" id="SSF47203">
    <property type="entry name" value="Acyl-CoA dehydrogenase C-terminal domain-like"/>
    <property type="match status" value="1"/>
</dbReference>
<dbReference type="GO" id="GO:0005739">
    <property type="term" value="C:mitochondrion"/>
    <property type="evidence" value="ECO:0007669"/>
    <property type="project" value="TreeGrafter"/>
</dbReference>
<dbReference type="AlphaFoldDB" id="A0A0M3JK08"/>
<evidence type="ECO:0000256" key="2">
    <source>
        <dbReference type="ARBA" id="ARBA00023002"/>
    </source>
</evidence>
<proteinExistence type="predicted"/>
<keyword evidence="2" id="KW-0560">Oxidoreductase</keyword>
<protein>
    <submittedName>
        <fullName evidence="6">Acyl-CoA_dh_1 domain-containing protein</fullName>
    </submittedName>
</protein>
<dbReference type="Proteomes" id="UP000267096">
    <property type="component" value="Unassembled WGS sequence"/>
</dbReference>
<dbReference type="InterPro" id="IPR036250">
    <property type="entry name" value="AcylCo_DH-like_C"/>
</dbReference>
<evidence type="ECO:0000259" key="3">
    <source>
        <dbReference type="Pfam" id="PF00441"/>
    </source>
</evidence>
<dbReference type="WBParaSite" id="ASIM_0000798001-mRNA-1">
    <property type="protein sequence ID" value="ASIM_0000798001-mRNA-1"/>
    <property type="gene ID" value="ASIM_0000798001"/>
</dbReference>
<gene>
    <name evidence="4" type="ORF">ASIM_LOCUS7735</name>
</gene>
<sequence>RALDEATKYALERKTFGVPIAQHQGVAFILADMAMNLELSRLVTYRSAVDVDNNQRSSYFASIAKCFASDTANAAASNAVQILGGLFDFGEALKYFYSLTLTDIRNQ</sequence>
<dbReference type="EMBL" id="UYRR01019380">
    <property type="protein sequence ID" value="VDK29936.1"/>
    <property type="molecule type" value="Genomic_DNA"/>
</dbReference>
<dbReference type="PANTHER" id="PTHR48083:SF2">
    <property type="entry name" value="MEDIUM-CHAIN SPECIFIC ACYL-COA DEHYDROGENASE, MITOCHONDRIAL"/>
    <property type="match status" value="1"/>
</dbReference>
<reference evidence="6" key="1">
    <citation type="submission" date="2017-02" db="UniProtKB">
        <authorList>
            <consortium name="WormBaseParasite"/>
        </authorList>
    </citation>
    <scope>IDENTIFICATION</scope>
</reference>
<evidence type="ECO:0000313" key="4">
    <source>
        <dbReference type="EMBL" id="VDK29936.1"/>
    </source>
</evidence>
<evidence type="ECO:0000256" key="1">
    <source>
        <dbReference type="ARBA" id="ARBA00022630"/>
    </source>
</evidence>
<dbReference type="InterPro" id="IPR009075">
    <property type="entry name" value="AcylCo_DH/oxidase_C"/>
</dbReference>
<dbReference type="Pfam" id="PF00441">
    <property type="entry name" value="Acyl-CoA_dh_1"/>
    <property type="match status" value="1"/>
</dbReference>
<dbReference type="GO" id="GO:0051793">
    <property type="term" value="P:medium-chain fatty acid catabolic process"/>
    <property type="evidence" value="ECO:0007669"/>
    <property type="project" value="TreeGrafter"/>
</dbReference>
<keyword evidence="5" id="KW-1185">Reference proteome</keyword>
<dbReference type="GO" id="GO:0070991">
    <property type="term" value="F:medium-chain fatty acyl-CoA dehydrogenase activity"/>
    <property type="evidence" value="ECO:0007669"/>
    <property type="project" value="TreeGrafter"/>
</dbReference>
<accession>A0A0M3JK08</accession>
<dbReference type="InterPro" id="IPR050741">
    <property type="entry name" value="Acyl-CoA_dehydrogenase"/>
</dbReference>